<dbReference type="Proteomes" id="UP000054477">
    <property type="component" value="Unassembled WGS sequence"/>
</dbReference>
<gene>
    <name evidence="1" type="ORF">K443DRAFT_171090</name>
</gene>
<dbReference type="EMBL" id="KN838645">
    <property type="protein sequence ID" value="KIJ99534.1"/>
    <property type="molecule type" value="Genomic_DNA"/>
</dbReference>
<name>A0A0C9WP14_9AGAR</name>
<reference evidence="1 2" key="1">
    <citation type="submission" date="2014-04" db="EMBL/GenBank/DDBJ databases">
        <authorList>
            <consortium name="DOE Joint Genome Institute"/>
            <person name="Kuo A."/>
            <person name="Kohler A."/>
            <person name="Nagy L.G."/>
            <person name="Floudas D."/>
            <person name="Copeland A."/>
            <person name="Barry K.W."/>
            <person name="Cichocki N."/>
            <person name="Veneault-Fourrey C."/>
            <person name="LaButti K."/>
            <person name="Lindquist E.A."/>
            <person name="Lipzen A."/>
            <person name="Lundell T."/>
            <person name="Morin E."/>
            <person name="Murat C."/>
            <person name="Sun H."/>
            <person name="Tunlid A."/>
            <person name="Henrissat B."/>
            <person name="Grigoriev I.V."/>
            <person name="Hibbett D.S."/>
            <person name="Martin F."/>
            <person name="Nordberg H.P."/>
            <person name="Cantor M.N."/>
            <person name="Hua S.X."/>
        </authorList>
    </citation>
    <scope>NUCLEOTIDE SEQUENCE [LARGE SCALE GENOMIC DNA]</scope>
    <source>
        <strain evidence="1 2">LaAM-08-1</strain>
    </source>
</reference>
<evidence type="ECO:0000313" key="1">
    <source>
        <dbReference type="EMBL" id="KIJ99534.1"/>
    </source>
</evidence>
<keyword evidence="2" id="KW-1185">Reference proteome</keyword>
<protein>
    <submittedName>
        <fullName evidence="1">Uncharacterized protein</fullName>
    </submittedName>
</protein>
<accession>A0A0C9WP14</accession>
<evidence type="ECO:0000313" key="2">
    <source>
        <dbReference type="Proteomes" id="UP000054477"/>
    </source>
</evidence>
<sequence length="101" mass="11407">MLSIIYQHRRPELRGKHRLQVTAELLLRVVFPCFRDSSCFFEGCSKGVGNHLEDRFLGVSRQKRPPVSCQADWCFPGSGSSNSNGHLHLGIRRCSCKDMAS</sequence>
<organism evidence="1 2">
    <name type="scientific">Laccaria amethystina LaAM-08-1</name>
    <dbReference type="NCBI Taxonomy" id="1095629"/>
    <lineage>
        <taxon>Eukaryota</taxon>
        <taxon>Fungi</taxon>
        <taxon>Dikarya</taxon>
        <taxon>Basidiomycota</taxon>
        <taxon>Agaricomycotina</taxon>
        <taxon>Agaricomycetes</taxon>
        <taxon>Agaricomycetidae</taxon>
        <taxon>Agaricales</taxon>
        <taxon>Agaricineae</taxon>
        <taxon>Hydnangiaceae</taxon>
        <taxon>Laccaria</taxon>
    </lineage>
</organism>
<dbReference type="AlphaFoldDB" id="A0A0C9WP14"/>
<reference evidence="2" key="2">
    <citation type="submission" date="2015-01" db="EMBL/GenBank/DDBJ databases">
        <title>Evolutionary Origins and Diversification of the Mycorrhizal Mutualists.</title>
        <authorList>
            <consortium name="DOE Joint Genome Institute"/>
            <consortium name="Mycorrhizal Genomics Consortium"/>
            <person name="Kohler A."/>
            <person name="Kuo A."/>
            <person name="Nagy L.G."/>
            <person name="Floudas D."/>
            <person name="Copeland A."/>
            <person name="Barry K.W."/>
            <person name="Cichocki N."/>
            <person name="Veneault-Fourrey C."/>
            <person name="LaButti K."/>
            <person name="Lindquist E.A."/>
            <person name="Lipzen A."/>
            <person name="Lundell T."/>
            <person name="Morin E."/>
            <person name="Murat C."/>
            <person name="Riley R."/>
            <person name="Ohm R."/>
            <person name="Sun H."/>
            <person name="Tunlid A."/>
            <person name="Henrissat B."/>
            <person name="Grigoriev I.V."/>
            <person name="Hibbett D.S."/>
            <person name="Martin F."/>
        </authorList>
    </citation>
    <scope>NUCLEOTIDE SEQUENCE [LARGE SCALE GENOMIC DNA]</scope>
    <source>
        <strain evidence="2">LaAM-08-1</strain>
    </source>
</reference>
<proteinExistence type="predicted"/>
<dbReference type="HOGENOM" id="CLU_2292127_0_0_1"/>